<feature type="compositionally biased region" description="Basic and acidic residues" evidence="2">
    <location>
        <begin position="2313"/>
        <end position="2325"/>
    </location>
</feature>
<dbReference type="PANTHER" id="PTHR23159">
    <property type="entry name" value="CENTROSOMAL PROTEIN 2"/>
    <property type="match status" value="1"/>
</dbReference>
<feature type="coiled-coil region" evidence="1">
    <location>
        <begin position="1816"/>
        <end position="1930"/>
    </location>
</feature>
<feature type="coiled-coil region" evidence="1">
    <location>
        <begin position="2221"/>
        <end position="2255"/>
    </location>
</feature>
<feature type="compositionally biased region" description="Polar residues" evidence="2">
    <location>
        <begin position="1"/>
        <end position="12"/>
    </location>
</feature>
<feature type="coiled-coil region" evidence="1">
    <location>
        <begin position="1621"/>
        <end position="1655"/>
    </location>
</feature>
<keyword evidence="1" id="KW-0175">Coiled coil</keyword>
<feature type="coiled-coil region" evidence="1">
    <location>
        <begin position="1277"/>
        <end position="1311"/>
    </location>
</feature>
<feature type="coiled-coil region" evidence="1">
    <location>
        <begin position="2517"/>
        <end position="2544"/>
    </location>
</feature>
<feature type="coiled-coil region" evidence="1">
    <location>
        <begin position="437"/>
        <end position="471"/>
    </location>
</feature>
<feature type="region of interest" description="Disordered" evidence="2">
    <location>
        <begin position="2784"/>
        <end position="2806"/>
    </location>
</feature>
<dbReference type="OrthoDB" id="194313at2759"/>
<keyword evidence="4" id="KW-1185">Reference proteome</keyword>
<dbReference type="PANTHER" id="PTHR23159:SF31">
    <property type="entry name" value="CENTROSOME-ASSOCIATED PROTEIN CEP250 ISOFORM X1"/>
    <property type="match status" value="1"/>
</dbReference>
<feature type="region of interest" description="Disordered" evidence="2">
    <location>
        <begin position="2288"/>
        <end position="2325"/>
    </location>
</feature>
<gene>
    <name evidence="3" type="ORF">TrCOL_g4209</name>
</gene>
<feature type="compositionally biased region" description="Acidic residues" evidence="2">
    <location>
        <begin position="742"/>
        <end position="759"/>
    </location>
</feature>
<feature type="compositionally biased region" description="Basic residues" evidence="2">
    <location>
        <begin position="725"/>
        <end position="735"/>
    </location>
</feature>
<organism evidence="3 4">
    <name type="scientific">Triparma columacea</name>
    <dbReference type="NCBI Taxonomy" id="722753"/>
    <lineage>
        <taxon>Eukaryota</taxon>
        <taxon>Sar</taxon>
        <taxon>Stramenopiles</taxon>
        <taxon>Ochrophyta</taxon>
        <taxon>Bolidophyceae</taxon>
        <taxon>Parmales</taxon>
        <taxon>Triparmaceae</taxon>
        <taxon>Triparma</taxon>
    </lineage>
</organism>
<feature type="coiled-coil region" evidence="1">
    <location>
        <begin position="274"/>
        <end position="340"/>
    </location>
</feature>
<dbReference type="EMBL" id="BRYA01000634">
    <property type="protein sequence ID" value="GMI26662.1"/>
    <property type="molecule type" value="Genomic_DNA"/>
</dbReference>
<protein>
    <submittedName>
        <fullName evidence="3">Uncharacterized protein</fullName>
    </submittedName>
</protein>
<evidence type="ECO:0000313" key="4">
    <source>
        <dbReference type="Proteomes" id="UP001165065"/>
    </source>
</evidence>
<sequence>MLATPTEVTVSGPTGGRRQYEITPTKLTIPSYKHTNQALPSGSSPQGVPVTVKVRVASLSSADIRAGGERVGGGIKDYVTVKGDYFEHRIPVIIHLKQPPSSPSSSRPVNVSDAATSAMVEQLQKRVEALSAQNSSLQSTLSKQTSENEHLRSLLDAVEADRGRVRQLIDDEIRRERESFEERSSKVLVILKRRDDTIANLNSQVESLISEQASYKSNNDSVQQRLNEEIDRLQERVIQLSKDGRAAEIRQLEMIQGGGGIDASEIRVNDSQVEDEYRRKIEQQNEQLEVLLTEVNTLRAESSSSLKNDSDTVKQLKAENDKLRESKRTLQDEKSILQKAFNDQRLVMDNLKQSYQSQQRSTAHPLNPPASLVEFDQTSKICDLEVKNSQLTSSLAEKEHGLKTMTAKVSNLEKLVSSSSYANEAASKKLQVLQPVLKQTEIKYKKAQDNVRDLKDKVSRLEELNETARNTCTMTEARLQEALTQIDDLTSSGNKNSAMNKEKLRRSASKQSGVMAWWIHIANEAKTKHMKDHEFHPATPLTEAEANKHLVQQGAIISQLRQDLLKSDIVNRNTVDDMEERLKAANVRIATLEQSIRIKRDDGVTRMRELESSLRVVSGRSDLHATLAASRQELASERVKEVHQKGELELHVALLEEERGRVKELRAKVESLQDEVDLARTVKTLESIPGVDPIAVIEQFAGVATEQEKTMNEMKKEIDKCREKRAARRRRRHGGHGGGGDGGDDSDNSYDSDASDESDYLPIGSSNPNLNAPHSVDGVEVERLKSQVASLETTLKEYEDAIVSEKERSLKQAKDAEQLLGEVREANRRQVGKLERKLATATSELKTLRSELSELRSSQQEVDEHVRTVNFELEKTKQELDVQKKLVRVDEKFKGTESGGSAPEVNTELNRLQSLLDERTSQCAVLMQTVESLQNSLGVIEDGDGDMDHSIDGDSLDSSAITGHSSRNMTLAHRNLAKRVISLTAELSSATAVASMMERRAEQMGLEIKQRNEICNYLEAKLAVFTEENEKHNTRARVIAEEQSKMMATFNREMSNLSNDSGALRRALHESELKVRDADVETSALSADVVVLEEIVYNLRKKLKEEVESKEYGDAGERTSAPGNLDEMKKSLDIEDQTRVVSVVEQFVDKLQQMRSSTTSRRTKSQDDQIFAWVTDVIVKTDDQNLKTAARARDLQTKLRKTLAERDIALLDNEEAKAKLARVTKKVALVEEAMGERVKLNIAQTEETIALSDRRMVALQNDLVSVSERDLYICAEHRTLTKQLDNSKKENKQLKKEATFLKSELKQANHVARVKASKEIDEKVGESEEKLKQWVDAELPLLVNGKASAGKEWNDYSRYDDEAERAAQVSGSLAQALATSKAVQHKLEAKLDVALGKFDAANGIVEELRRELHDVMLVGGVVGEGEEGGERGRVGGNGNESMARLWELYSPTGIQTSILSPGVGEPNPTFQNLMAEVDSLRVQVKRAEGASGVAEQEQARLTAWLQEARGDAANAQEQLGKRTNAIRTELERRHAKEITAMQQHSSQQHAAQVHALGQLRAELLTKETALQECKLRLQLFGDNGKDGVEARDINTGEISFHPPIVQTNALMQERDYLLQKNDSLVEELKTCSAEKVDLENECERLVGEKASIKAETEHMGEELSIHRSALRALEESVSAAVVGEIGGNGEISVETLGRSLASAKLAEAQAIQRLQIAAQNEVRLRFKVEEGERSIRELKRLAKGEGYGEGVEEGSNAGERKTPATDAAEEGMSPWMTESVAKLRQRVSTQASAIAYLELRVAQMVGEIGGPGDSGIQNLRRELAEHREGKLALERELEEVKEQMKVRGKLALSVLDENSTRVEGEAELNRMRQDEQRRLVEMERMEQDVELMQEKTKEEEDMRMSIQERLQAKEDEVVSMKELLNRMRSEQRKMFAEYKEQGEKLLELGGGKGRYFGDGGKIDLGMLKERPLFSVADKLFSELSGWAEKLGQGSSGSEMVWEDVWELTQLASEVRELAGVAENLPTNLMGGMEALKTKIGDLAVEVEQREERVVEIADNAVTEMSVEAIQKLRAQVMLLKKRAEEGELYRKELAAENDALRVGVGKHQEEIGGLRKQMMKVKVAGEEEVAGLRKELVALKKSSWEQTQSLREKYGKTIKEMEDASERQSAMASEEVHRLEAMLAEAEGEKRVRDAAFGVPVRMEGIKTARGGDFGDGGERVQKLQGLLDKAAEEAEESARRLKEMEKELNGASKSHDEQVAVLREQFGKYREAQGKLVAGLNSQIKSLKSASGSPGRGGGGAFSRTAARIRRDKRDKQGGEDDKRGEIEELMAALEGAEVQKNGLEVRLKRLQVEYKSKLEEVEAAKKSAFEITSEPNQLVASSLVERAILETRCDVLQAEMRAILGDLGAEKDVSANLRRELAAAVLQTATVRSEKATSQPKVQGVLKQLADYKRKAKMEISNLTTQLEKMRTASRDSGDAGALKKKIEQYSSALGLAREDLSRKNKIVMNLRNSRAADEKAVAQWKAAVEDMEEKLGKAKGELSRKVGLIEELKRKVARLEEGGGGGSENVGGVGNESGGEGGGGWDDDKIRSVTLERTRIRQQVSLLRSKVQQQQEEIDRLSKEKGKVQGLEGKINLLKASIVRKDSLLSALKNQIDTTEKEFLLYKKSADASYGALEKKNKVLVQKMKEDGKKEKEEKEEEAERIELLEQKKQSLASELANIKGSMYQIMGDLYTANAKARGSPAQGGALKSPEKLDEDKLAAISDLLDLSSTEMQEIFETGRNDRSSQGAGGEEGGEVGEEVGKYMMDLEEALDLSGEKSVNSESLLALGEQLKEEIVKARGETELKEFL</sequence>
<proteinExistence type="predicted"/>
<feature type="coiled-coil region" evidence="1">
    <location>
        <begin position="120"/>
        <end position="161"/>
    </location>
</feature>
<feature type="coiled-coil region" evidence="1">
    <location>
        <begin position="198"/>
        <end position="250"/>
    </location>
</feature>
<dbReference type="Proteomes" id="UP001165065">
    <property type="component" value="Unassembled WGS sequence"/>
</dbReference>
<evidence type="ECO:0000256" key="2">
    <source>
        <dbReference type="SAM" id="MobiDB-lite"/>
    </source>
</evidence>
<feature type="coiled-coil region" evidence="1">
    <location>
        <begin position="781"/>
        <end position="858"/>
    </location>
</feature>
<feature type="region of interest" description="Disordered" evidence="2">
    <location>
        <begin position="1"/>
        <end position="21"/>
    </location>
</feature>
<accession>A0A9W7L3R5</accession>
<reference evidence="4" key="1">
    <citation type="journal article" date="2023" name="Commun. Biol.">
        <title>Genome analysis of Parmales, the sister group of diatoms, reveals the evolutionary specialization of diatoms from phago-mixotrophs to photoautotrophs.</title>
        <authorList>
            <person name="Ban H."/>
            <person name="Sato S."/>
            <person name="Yoshikawa S."/>
            <person name="Yamada K."/>
            <person name="Nakamura Y."/>
            <person name="Ichinomiya M."/>
            <person name="Sato N."/>
            <person name="Blanc-Mathieu R."/>
            <person name="Endo H."/>
            <person name="Kuwata A."/>
            <person name="Ogata H."/>
        </authorList>
    </citation>
    <scope>NUCLEOTIDE SEQUENCE [LARGE SCALE GENOMIC DNA]</scope>
</reference>
<comment type="caution">
    <text evidence="3">The sequence shown here is derived from an EMBL/GenBank/DDBJ whole genome shotgun (WGS) entry which is preliminary data.</text>
</comment>
<feature type="compositionally biased region" description="Basic and acidic residues" evidence="2">
    <location>
        <begin position="708"/>
        <end position="724"/>
    </location>
</feature>
<feature type="compositionally biased region" description="Gly residues" evidence="2">
    <location>
        <begin position="2565"/>
        <end position="2587"/>
    </location>
</feature>
<evidence type="ECO:0000256" key="1">
    <source>
        <dbReference type="SAM" id="Coils"/>
    </source>
</evidence>
<name>A0A9W7L3R5_9STRA</name>
<feature type="coiled-coil region" evidence="1">
    <location>
        <begin position="2600"/>
        <end position="2729"/>
    </location>
</feature>
<feature type="region of interest" description="Disordered" evidence="2">
    <location>
        <begin position="1746"/>
        <end position="1770"/>
    </location>
</feature>
<feature type="region of interest" description="Disordered" evidence="2">
    <location>
        <begin position="2563"/>
        <end position="2591"/>
    </location>
</feature>
<evidence type="ECO:0000313" key="3">
    <source>
        <dbReference type="EMBL" id="GMI26662.1"/>
    </source>
</evidence>
<feature type="region of interest" description="Disordered" evidence="2">
    <location>
        <begin position="708"/>
        <end position="774"/>
    </location>
</feature>